<dbReference type="SUPFAM" id="SSF53623">
    <property type="entry name" value="MurD-like peptide ligases, catalytic domain"/>
    <property type="match status" value="1"/>
</dbReference>
<accession>A0A520LJT6</accession>
<comment type="caution">
    <text evidence="23">The sequence shown here is derived from an EMBL/GenBank/DDBJ whole genome shotgun (WGS) entry which is preliminary data.</text>
</comment>
<evidence type="ECO:0000256" key="14">
    <source>
        <dbReference type="ARBA" id="ARBA00030048"/>
    </source>
</evidence>
<evidence type="ECO:0000256" key="16">
    <source>
        <dbReference type="ARBA" id="ARBA00032510"/>
    </source>
</evidence>
<evidence type="ECO:0000256" key="12">
    <source>
        <dbReference type="ARBA" id="ARBA00022842"/>
    </source>
</evidence>
<dbReference type="GO" id="GO:0046654">
    <property type="term" value="P:tetrahydrofolate biosynthetic process"/>
    <property type="evidence" value="ECO:0007669"/>
    <property type="project" value="UniProtKB-UniPathway"/>
</dbReference>
<evidence type="ECO:0000256" key="2">
    <source>
        <dbReference type="ARBA" id="ARBA00004799"/>
    </source>
</evidence>
<dbReference type="InterPro" id="IPR036615">
    <property type="entry name" value="Mur_ligase_C_dom_sf"/>
</dbReference>
<evidence type="ECO:0000259" key="22">
    <source>
        <dbReference type="Pfam" id="PF02875"/>
    </source>
</evidence>
<dbReference type="InterPro" id="IPR001645">
    <property type="entry name" value="Folylpolyglutamate_synth"/>
</dbReference>
<evidence type="ECO:0000256" key="17">
    <source>
        <dbReference type="ARBA" id="ARBA00047493"/>
    </source>
</evidence>
<dbReference type="GO" id="GO:0005524">
    <property type="term" value="F:ATP binding"/>
    <property type="evidence" value="ECO:0007669"/>
    <property type="project" value="UniProtKB-KW"/>
</dbReference>
<dbReference type="UniPathway" id="UPA00077">
    <property type="reaction ID" value="UER00157"/>
</dbReference>
<feature type="domain" description="Mur ligase C-terminal" evidence="22">
    <location>
        <begin position="297"/>
        <end position="409"/>
    </location>
</feature>
<dbReference type="GO" id="GO:0046656">
    <property type="term" value="P:folic acid biosynthetic process"/>
    <property type="evidence" value="ECO:0007669"/>
    <property type="project" value="UniProtKB-KW"/>
</dbReference>
<dbReference type="GO" id="GO:0005737">
    <property type="term" value="C:cytoplasm"/>
    <property type="evidence" value="ECO:0007669"/>
    <property type="project" value="TreeGrafter"/>
</dbReference>
<dbReference type="EC" id="6.3.2.17" evidence="6"/>
<sequence>MINHSLEEWLEFINKNHPLEIELGLERVSVIWSRIRRELGVSGVAPFVITVSGTNGKGSTVKCIEEILCISNHSCGSFTSPHIFKFNERIKLNGLAALDHDIIEAFELIESLKGEIKLTYFEFNTLCALIIFSKNNLDFVILEVGLGGRLDAVNIIDADLAILTSIGLDHKEWLGNTRLEIGREKLGIARKGKPLLIGEHDLPKGLNRYISDIGADSYFVNKDFFLSPHSAHSKELKITLKEELHTFGLLKDTSILSINKALAIQALSLTGIPIEKNEILKSLNQATLEGRQQSKIHNQINILFDVAHNAEAAEVLAKNIESNGKTYAVVSILRDKDWDSIVDKLDDTFDYWFIGRITDNDRAADPNVLLDFIRSRGLHGKVFESMEMAFQNAYNLATRNDLIVVFGSFSCVASVMKLIEIQPK</sequence>
<keyword evidence="8 21" id="KW-0436">Ligase</keyword>
<keyword evidence="9" id="KW-0479">Metal-binding</keyword>
<organism evidence="23 24">
    <name type="scientific">SAR92 clade bacterium</name>
    <dbReference type="NCBI Taxonomy" id="2315479"/>
    <lineage>
        <taxon>Bacteria</taxon>
        <taxon>Pseudomonadati</taxon>
        <taxon>Pseudomonadota</taxon>
        <taxon>Gammaproteobacteria</taxon>
        <taxon>Cellvibrionales</taxon>
        <taxon>Porticoccaceae</taxon>
        <taxon>SAR92 clade</taxon>
    </lineage>
</organism>
<dbReference type="EMBL" id="SHBO01000065">
    <property type="protein sequence ID" value="RZO03702.1"/>
    <property type="molecule type" value="Genomic_DNA"/>
</dbReference>
<evidence type="ECO:0000313" key="23">
    <source>
        <dbReference type="EMBL" id="RZO03702.1"/>
    </source>
</evidence>
<comment type="function">
    <text evidence="1">Functions in two distinct reactions of the de novo folate biosynthetic pathway. Catalyzes the addition of a glutamate residue to dihydropteroate (7,8-dihydropteroate or H2Pte) to form dihydrofolate (7,8-dihydrofolate monoglutamate or H2Pte-Glu). Also catalyzes successive additions of L-glutamate to tetrahydrofolate or 10-formyltetrahydrofolate or 5,10-methylenetetrahydrofolate, leading to folylpolyglutamate derivatives.</text>
</comment>
<evidence type="ECO:0000256" key="19">
    <source>
        <dbReference type="ARBA" id="ARBA00049035"/>
    </source>
</evidence>
<evidence type="ECO:0000256" key="7">
    <source>
        <dbReference type="ARBA" id="ARBA00019357"/>
    </source>
</evidence>
<keyword evidence="12" id="KW-0460">Magnesium</keyword>
<comment type="pathway">
    <text evidence="2">Cofactor biosynthesis; tetrahydrofolate biosynthesis; 7,8-dihydrofolate from 2-amino-4-hydroxy-6-hydroxymethyl-7,8-dihydropteridine diphosphate and 4-aminobenzoate: step 2/2.</text>
</comment>
<reference evidence="23 24" key="1">
    <citation type="submission" date="2019-02" db="EMBL/GenBank/DDBJ databases">
        <title>Prokaryotic population dynamics and viral predation in marine succession experiment using metagenomics: the confinement effect.</title>
        <authorList>
            <person name="Haro-Moreno J.M."/>
            <person name="Rodriguez-Valera F."/>
            <person name="Lopez-Perez M."/>
        </authorList>
    </citation>
    <scope>NUCLEOTIDE SEQUENCE [LARGE SCALE GENOMIC DNA]</scope>
    <source>
        <strain evidence="23">MED-G169</strain>
    </source>
</reference>
<dbReference type="Pfam" id="PF02875">
    <property type="entry name" value="Mur_ligase_C"/>
    <property type="match status" value="1"/>
</dbReference>
<comment type="catalytic activity">
    <reaction evidence="18">
        <text>10-formyltetrahydrofolyl-(gamma-L-Glu)(n) + L-glutamate + ATP = 10-formyltetrahydrofolyl-(gamma-L-Glu)(n+1) + ADP + phosphate + H(+)</text>
        <dbReference type="Rhea" id="RHEA:51904"/>
        <dbReference type="Rhea" id="RHEA-COMP:13088"/>
        <dbReference type="Rhea" id="RHEA-COMP:14300"/>
        <dbReference type="ChEBI" id="CHEBI:15378"/>
        <dbReference type="ChEBI" id="CHEBI:29985"/>
        <dbReference type="ChEBI" id="CHEBI:30616"/>
        <dbReference type="ChEBI" id="CHEBI:43474"/>
        <dbReference type="ChEBI" id="CHEBI:134413"/>
        <dbReference type="ChEBI" id="CHEBI:456216"/>
        <dbReference type="EC" id="6.3.2.17"/>
    </reaction>
</comment>
<gene>
    <name evidence="23" type="ORF">EVB02_04165</name>
</gene>
<dbReference type="GO" id="GO:0008841">
    <property type="term" value="F:dihydrofolate synthase activity"/>
    <property type="evidence" value="ECO:0007669"/>
    <property type="project" value="UniProtKB-EC"/>
</dbReference>
<dbReference type="GO" id="GO:0046872">
    <property type="term" value="F:metal ion binding"/>
    <property type="evidence" value="ECO:0007669"/>
    <property type="project" value="UniProtKB-KW"/>
</dbReference>
<evidence type="ECO:0000256" key="5">
    <source>
        <dbReference type="ARBA" id="ARBA00013023"/>
    </source>
</evidence>
<dbReference type="Gene3D" id="3.90.190.20">
    <property type="entry name" value="Mur ligase, C-terminal domain"/>
    <property type="match status" value="1"/>
</dbReference>
<dbReference type="InterPro" id="IPR004101">
    <property type="entry name" value="Mur_ligase_C"/>
</dbReference>
<evidence type="ECO:0000256" key="13">
    <source>
        <dbReference type="ARBA" id="ARBA00022909"/>
    </source>
</evidence>
<evidence type="ECO:0000313" key="24">
    <source>
        <dbReference type="Proteomes" id="UP000318148"/>
    </source>
</evidence>
<dbReference type="SUPFAM" id="SSF53244">
    <property type="entry name" value="MurD-like peptide ligases, peptide-binding domain"/>
    <property type="match status" value="1"/>
</dbReference>
<comment type="catalytic activity">
    <reaction evidence="20">
        <text>7,8-dihydropteroate + L-glutamate + ATP = 7,8-dihydrofolate + ADP + phosphate + H(+)</text>
        <dbReference type="Rhea" id="RHEA:23584"/>
        <dbReference type="ChEBI" id="CHEBI:15378"/>
        <dbReference type="ChEBI" id="CHEBI:17839"/>
        <dbReference type="ChEBI" id="CHEBI:29985"/>
        <dbReference type="ChEBI" id="CHEBI:30616"/>
        <dbReference type="ChEBI" id="CHEBI:43474"/>
        <dbReference type="ChEBI" id="CHEBI:57451"/>
        <dbReference type="ChEBI" id="CHEBI:456216"/>
        <dbReference type="EC" id="6.3.2.12"/>
    </reaction>
</comment>
<dbReference type="PANTHER" id="PTHR11136">
    <property type="entry name" value="FOLYLPOLYGLUTAMATE SYNTHASE-RELATED"/>
    <property type="match status" value="1"/>
</dbReference>
<dbReference type="PIRSF" id="PIRSF001563">
    <property type="entry name" value="Folylpolyglu_synth"/>
    <property type="match status" value="1"/>
</dbReference>
<dbReference type="GO" id="GO:0004326">
    <property type="term" value="F:tetrahydrofolylpolyglutamate synthase activity"/>
    <property type="evidence" value="ECO:0007669"/>
    <property type="project" value="UniProtKB-EC"/>
</dbReference>
<comment type="catalytic activity">
    <reaction evidence="17">
        <text>(6S)-5,6,7,8-tetrahydrofolyl-(gamma-L-Glu)(n) + L-glutamate + ATP = (6S)-5,6,7,8-tetrahydrofolyl-(gamma-L-Glu)(n+1) + ADP + phosphate + H(+)</text>
        <dbReference type="Rhea" id="RHEA:10580"/>
        <dbReference type="Rhea" id="RHEA-COMP:14738"/>
        <dbReference type="Rhea" id="RHEA-COMP:14740"/>
        <dbReference type="ChEBI" id="CHEBI:15378"/>
        <dbReference type="ChEBI" id="CHEBI:29985"/>
        <dbReference type="ChEBI" id="CHEBI:30616"/>
        <dbReference type="ChEBI" id="CHEBI:43474"/>
        <dbReference type="ChEBI" id="CHEBI:141005"/>
        <dbReference type="ChEBI" id="CHEBI:456216"/>
        <dbReference type="EC" id="6.3.2.17"/>
    </reaction>
</comment>
<evidence type="ECO:0000256" key="3">
    <source>
        <dbReference type="ARBA" id="ARBA00005150"/>
    </source>
</evidence>
<evidence type="ECO:0000256" key="4">
    <source>
        <dbReference type="ARBA" id="ARBA00008276"/>
    </source>
</evidence>
<name>A0A520LJT6_9GAMM</name>
<evidence type="ECO:0000256" key="21">
    <source>
        <dbReference type="PIRNR" id="PIRNR001563"/>
    </source>
</evidence>
<dbReference type="EC" id="6.3.2.12" evidence="5"/>
<evidence type="ECO:0000256" key="11">
    <source>
        <dbReference type="ARBA" id="ARBA00022840"/>
    </source>
</evidence>
<dbReference type="Gene3D" id="3.40.1190.10">
    <property type="entry name" value="Mur-like, catalytic domain"/>
    <property type="match status" value="1"/>
</dbReference>
<keyword evidence="13" id="KW-0289">Folate biosynthesis</keyword>
<keyword evidence="11 21" id="KW-0067">ATP-binding</keyword>
<dbReference type="AlphaFoldDB" id="A0A520LJT6"/>
<dbReference type="InterPro" id="IPR036565">
    <property type="entry name" value="Mur-like_cat_sf"/>
</dbReference>
<comment type="pathway">
    <text evidence="3">Cofactor biosynthesis; tetrahydrofolylpolyglutamate biosynthesis.</text>
</comment>
<evidence type="ECO:0000256" key="18">
    <source>
        <dbReference type="ARBA" id="ARBA00047808"/>
    </source>
</evidence>
<proteinExistence type="inferred from homology"/>
<evidence type="ECO:0000256" key="15">
    <source>
        <dbReference type="ARBA" id="ARBA00030592"/>
    </source>
</evidence>
<evidence type="ECO:0000256" key="9">
    <source>
        <dbReference type="ARBA" id="ARBA00022723"/>
    </source>
</evidence>
<evidence type="ECO:0000256" key="1">
    <source>
        <dbReference type="ARBA" id="ARBA00002714"/>
    </source>
</evidence>
<comment type="catalytic activity">
    <reaction evidence="19">
        <text>(6R)-5,10-methylenetetrahydrofolyl-(gamma-L-Glu)(n) + L-glutamate + ATP = (6R)-5,10-methylenetetrahydrofolyl-(gamma-L-Glu)(n+1) + ADP + phosphate + H(+)</text>
        <dbReference type="Rhea" id="RHEA:51912"/>
        <dbReference type="Rhea" id="RHEA-COMP:13257"/>
        <dbReference type="Rhea" id="RHEA-COMP:13258"/>
        <dbReference type="ChEBI" id="CHEBI:15378"/>
        <dbReference type="ChEBI" id="CHEBI:29985"/>
        <dbReference type="ChEBI" id="CHEBI:30616"/>
        <dbReference type="ChEBI" id="CHEBI:43474"/>
        <dbReference type="ChEBI" id="CHEBI:136572"/>
        <dbReference type="ChEBI" id="CHEBI:456216"/>
        <dbReference type="EC" id="6.3.2.17"/>
    </reaction>
</comment>
<dbReference type="NCBIfam" id="TIGR01499">
    <property type="entry name" value="folC"/>
    <property type="match status" value="1"/>
</dbReference>
<comment type="similarity">
    <text evidence="4 21">Belongs to the folylpolyglutamate synthase family.</text>
</comment>
<evidence type="ECO:0000256" key="10">
    <source>
        <dbReference type="ARBA" id="ARBA00022741"/>
    </source>
</evidence>
<keyword evidence="10 21" id="KW-0547">Nucleotide-binding</keyword>
<protein>
    <recommendedName>
        <fullName evidence="7">Dihydrofolate synthase/folylpolyglutamate synthase</fullName>
        <ecNumber evidence="5">6.3.2.12</ecNumber>
        <ecNumber evidence="6">6.3.2.17</ecNumber>
    </recommendedName>
    <alternativeName>
        <fullName evidence="16">Folylpoly-gamma-glutamate synthetase-dihydrofolate synthetase</fullName>
    </alternativeName>
    <alternativeName>
        <fullName evidence="14">Folylpolyglutamate synthetase</fullName>
    </alternativeName>
    <alternativeName>
        <fullName evidence="15">Tetrahydrofolylpolyglutamate synthase</fullName>
    </alternativeName>
</protein>
<evidence type="ECO:0000256" key="20">
    <source>
        <dbReference type="ARBA" id="ARBA00049161"/>
    </source>
</evidence>
<evidence type="ECO:0000256" key="6">
    <source>
        <dbReference type="ARBA" id="ARBA00013025"/>
    </source>
</evidence>
<dbReference type="Proteomes" id="UP000318148">
    <property type="component" value="Unassembled WGS sequence"/>
</dbReference>
<evidence type="ECO:0000256" key="8">
    <source>
        <dbReference type="ARBA" id="ARBA00022598"/>
    </source>
</evidence>
<dbReference type="PANTHER" id="PTHR11136:SF0">
    <property type="entry name" value="DIHYDROFOLATE SYNTHETASE-RELATED"/>
    <property type="match status" value="1"/>
</dbReference>